<evidence type="ECO:0000313" key="1">
    <source>
        <dbReference type="EMBL" id="RTZ04610.1"/>
    </source>
</evidence>
<keyword evidence="2" id="KW-1185">Reference proteome</keyword>
<protein>
    <recommendedName>
        <fullName evidence="3">Nucleotidyltransferase</fullName>
    </recommendedName>
</protein>
<gene>
    <name evidence="1" type="ORF">EKL98_08655</name>
</gene>
<name>A0A432CM95_9FLAO</name>
<reference evidence="1 2" key="1">
    <citation type="submission" date="2018-12" db="EMBL/GenBank/DDBJ databases">
        <title>Flavobacterium sp. nov., isolated from glacier ice.</title>
        <authorList>
            <person name="Liu Q."/>
            <person name="Xin Y.-H."/>
        </authorList>
    </citation>
    <scope>NUCLEOTIDE SEQUENCE [LARGE SCALE GENOMIC DNA]</scope>
    <source>
        <strain evidence="1 2">RB1N8</strain>
    </source>
</reference>
<evidence type="ECO:0000313" key="2">
    <source>
        <dbReference type="Proteomes" id="UP000280825"/>
    </source>
</evidence>
<proteinExistence type="predicted"/>
<accession>A0A432CM95</accession>
<sequence>MSTYKINFKQLRQQPQLSEMLSALERGLNKFDIDFYLVGAVARDLWMSVINDIPPSRITGDIDFAVFIDDKGTYDNLKMYLIEVEGFSPYKGNTFVLVWKGFIQVDLLPFGEIEDKNDGVTIEGSGLTSLNMPGFKEIYDEGLPIVELEEIHKFKFCTLPGIVILKLVAWQDRPKIRRDDIKDVSNILKHFFDMYAEEIFENHNDLFGDNAFELHLIAARVMGREINKIAKRNEILHNRLKDLLEVSTNNKDIEIAKIMVEFYENTIEDNLVLLEQIKIGYLE</sequence>
<dbReference type="AlphaFoldDB" id="A0A432CM95"/>
<dbReference type="Proteomes" id="UP000280825">
    <property type="component" value="Unassembled WGS sequence"/>
</dbReference>
<comment type="caution">
    <text evidence="1">The sequence shown here is derived from an EMBL/GenBank/DDBJ whole genome shotgun (WGS) entry which is preliminary data.</text>
</comment>
<organism evidence="1 2">
    <name type="scientific">Flavobacterium bomense</name>
    <dbReference type="NCBI Taxonomy" id="2497483"/>
    <lineage>
        <taxon>Bacteria</taxon>
        <taxon>Pseudomonadati</taxon>
        <taxon>Bacteroidota</taxon>
        <taxon>Flavobacteriia</taxon>
        <taxon>Flavobacteriales</taxon>
        <taxon>Flavobacteriaceae</taxon>
        <taxon>Flavobacterium</taxon>
    </lineage>
</organism>
<evidence type="ECO:0008006" key="3">
    <source>
        <dbReference type="Google" id="ProtNLM"/>
    </source>
</evidence>
<dbReference type="RefSeq" id="WP_126562062.1">
    <property type="nucleotide sequence ID" value="NZ_RYDJ01000008.1"/>
</dbReference>
<dbReference type="EMBL" id="RYDJ01000008">
    <property type="protein sequence ID" value="RTZ04610.1"/>
    <property type="molecule type" value="Genomic_DNA"/>
</dbReference>